<keyword evidence="7 8" id="KW-0472">Membrane</keyword>
<dbReference type="InterPro" id="IPR035906">
    <property type="entry name" value="MetI-like_sf"/>
</dbReference>
<proteinExistence type="inferred from homology"/>
<evidence type="ECO:0000256" key="6">
    <source>
        <dbReference type="ARBA" id="ARBA00022989"/>
    </source>
</evidence>
<name>A0A0M2EX52_9GAMM</name>
<protein>
    <submittedName>
        <fullName evidence="11">Glycine/betaine ABC transporter permease</fullName>
    </submittedName>
</protein>
<keyword evidence="4" id="KW-0997">Cell inner membrane</keyword>
<keyword evidence="2 8" id="KW-0813">Transport</keyword>
<dbReference type="Pfam" id="PF00528">
    <property type="entry name" value="BPD_transp_1"/>
    <property type="match status" value="1"/>
</dbReference>
<dbReference type="SUPFAM" id="SSF161098">
    <property type="entry name" value="MetI-like"/>
    <property type="match status" value="1"/>
</dbReference>
<comment type="caution">
    <text evidence="11">The sequence shown here is derived from an EMBL/GenBank/DDBJ whole genome shotgun (WGS) entry which is preliminary data.</text>
</comment>
<dbReference type="RefSeq" id="WP_039318171.1">
    <property type="nucleotide sequence ID" value="NZ_JQOD01000013.1"/>
</dbReference>
<dbReference type="GO" id="GO:0015871">
    <property type="term" value="P:choline transport"/>
    <property type="evidence" value="ECO:0007669"/>
    <property type="project" value="TreeGrafter"/>
</dbReference>
<comment type="subcellular location">
    <subcellularLocation>
        <location evidence="1">Cell inner membrane</location>
        <topology evidence="1">Multi-pass membrane protein</topology>
    </subcellularLocation>
    <subcellularLocation>
        <location evidence="8">Cell membrane</location>
        <topology evidence="8">Multi-pass membrane protein</topology>
    </subcellularLocation>
</comment>
<accession>A0A0M2EX52</accession>
<dbReference type="Proteomes" id="UP000029435">
    <property type="component" value="Unassembled WGS sequence"/>
</dbReference>
<feature type="transmembrane region" description="Helical" evidence="8">
    <location>
        <begin position="333"/>
        <end position="353"/>
    </location>
</feature>
<evidence type="ECO:0000256" key="7">
    <source>
        <dbReference type="ARBA" id="ARBA00023136"/>
    </source>
</evidence>
<evidence type="ECO:0000313" key="12">
    <source>
        <dbReference type="Proteomes" id="UP000029435"/>
    </source>
</evidence>
<evidence type="ECO:0000256" key="9">
    <source>
        <dbReference type="SAM" id="MobiDB-lite"/>
    </source>
</evidence>
<dbReference type="FunFam" id="1.10.3720.10:FF:000001">
    <property type="entry name" value="Glycine betaine ABC transporter, permease"/>
    <property type="match status" value="1"/>
</dbReference>
<evidence type="ECO:0000256" key="3">
    <source>
        <dbReference type="ARBA" id="ARBA00022475"/>
    </source>
</evidence>
<keyword evidence="5 8" id="KW-0812">Transmembrane</keyword>
<organism evidence="11 12">
    <name type="scientific">Pectobacterium brasiliense</name>
    <dbReference type="NCBI Taxonomy" id="180957"/>
    <lineage>
        <taxon>Bacteria</taxon>
        <taxon>Pseudomonadati</taxon>
        <taxon>Pseudomonadota</taxon>
        <taxon>Gammaproteobacteria</taxon>
        <taxon>Enterobacterales</taxon>
        <taxon>Pectobacteriaceae</taxon>
        <taxon>Pectobacterium</taxon>
    </lineage>
</organism>
<dbReference type="OrthoDB" id="9815258at2"/>
<gene>
    <name evidence="11" type="ORF">KU74_21565</name>
</gene>
<dbReference type="GO" id="GO:0005275">
    <property type="term" value="F:amine transmembrane transporter activity"/>
    <property type="evidence" value="ECO:0007669"/>
    <property type="project" value="TreeGrafter"/>
</dbReference>
<feature type="transmembrane region" description="Helical" evidence="8">
    <location>
        <begin position="185"/>
        <end position="204"/>
    </location>
</feature>
<dbReference type="EMBL" id="JQOD01000013">
    <property type="protein sequence ID" value="KGA31263.1"/>
    <property type="molecule type" value="Genomic_DNA"/>
</dbReference>
<evidence type="ECO:0000256" key="2">
    <source>
        <dbReference type="ARBA" id="ARBA00022448"/>
    </source>
</evidence>
<dbReference type="NCBIfam" id="NF008196">
    <property type="entry name" value="PRK10952.1"/>
    <property type="match status" value="1"/>
</dbReference>
<evidence type="ECO:0000256" key="8">
    <source>
        <dbReference type="RuleBase" id="RU363032"/>
    </source>
</evidence>
<evidence type="ECO:0000313" key="11">
    <source>
        <dbReference type="EMBL" id="KGA31263.1"/>
    </source>
</evidence>
<feature type="compositionally biased region" description="Polar residues" evidence="9">
    <location>
        <begin position="29"/>
        <end position="61"/>
    </location>
</feature>
<dbReference type="PANTHER" id="PTHR47737:SF1">
    <property type="entry name" value="GLYCINE BETAINE_PROLINE BETAINE TRANSPORT SYSTEM PERMEASE PROTEIN PROW"/>
    <property type="match status" value="1"/>
</dbReference>
<feature type="transmembrane region" description="Helical" evidence="8">
    <location>
        <begin position="365"/>
        <end position="386"/>
    </location>
</feature>
<evidence type="ECO:0000256" key="5">
    <source>
        <dbReference type="ARBA" id="ARBA00022692"/>
    </source>
</evidence>
<feature type="domain" description="ABC transmembrane type-1" evidence="10">
    <location>
        <begin position="207"/>
        <end position="386"/>
    </location>
</feature>
<reference evidence="11 12" key="1">
    <citation type="submission" date="2014-08" db="EMBL/GenBank/DDBJ databases">
        <title>Genome sequences of NCPPB Pectobacterium isolates.</title>
        <authorList>
            <person name="Glover R.H."/>
            <person name="Sapp M."/>
            <person name="Elphinstone J."/>
        </authorList>
    </citation>
    <scope>NUCLEOTIDE SEQUENCE [LARGE SCALE GENOMIC DNA]</scope>
    <source>
        <strain evidence="11 12">LMG 21372</strain>
    </source>
</reference>
<feature type="transmembrane region" description="Helical" evidence="8">
    <location>
        <begin position="162"/>
        <end position="179"/>
    </location>
</feature>
<dbReference type="Gene3D" id="1.10.3720.10">
    <property type="entry name" value="MetI-like"/>
    <property type="match status" value="1"/>
</dbReference>
<feature type="compositionally biased region" description="Polar residues" evidence="9">
    <location>
        <begin position="1"/>
        <end position="20"/>
    </location>
</feature>
<dbReference type="GO" id="GO:0043190">
    <property type="term" value="C:ATP-binding cassette (ABC) transporter complex"/>
    <property type="evidence" value="ECO:0007669"/>
    <property type="project" value="TreeGrafter"/>
</dbReference>
<dbReference type="InterPro" id="IPR000515">
    <property type="entry name" value="MetI-like"/>
</dbReference>
<dbReference type="GO" id="GO:0031460">
    <property type="term" value="P:glycine betaine transport"/>
    <property type="evidence" value="ECO:0007669"/>
    <property type="project" value="UniProtKB-ARBA"/>
</dbReference>
<keyword evidence="3" id="KW-1003">Cell membrane</keyword>
<evidence type="ECO:0000256" key="1">
    <source>
        <dbReference type="ARBA" id="ARBA00004429"/>
    </source>
</evidence>
<dbReference type="GO" id="GO:0015226">
    <property type="term" value="F:carnitine transmembrane transporter activity"/>
    <property type="evidence" value="ECO:0007669"/>
    <property type="project" value="TreeGrafter"/>
</dbReference>
<dbReference type="CDD" id="cd06261">
    <property type="entry name" value="TM_PBP2"/>
    <property type="match status" value="1"/>
</dbReference>
<dbReference type="STRING" id="180957.B5S52_05105"/>
<evidence type="ECO:0000256" key="4">
    <source>
        <dbReference type="ARBA" id="ARBA00022519"/>
    </source>
</evidence>
<keyword evidence="6 8" id="KW-1133">Transmembrane helix</keyword>
<sequence length="417" mass="44247">MSKSTSNPWDNTTAQHQPADQNVAPEQANGAQQNDPWSTSTQNAPADSAPAQHSATQSDPWSTGAPAQDAPANGSDAWSTAPAPDGSADAAHQAAQSGSDWLNNAAPATPEHFNLLDPFKDTLIPLDSWVTHGIDWVVLHFRPVFQGVRVPVDFILSGFQQLLLGMPAPIAILVFSLLAWQMSSFGMGVATLLSLIAIGAIGAWSQAMITLALVLTALFFCVLIGLPMGIWLARSERAAKFIRPLLDAMQTTPAFVYLVPIVMLFGIGNVPGVVVTIIFALPPIIRLTILGIRQVPADLIEAAESFGASPRQMLFKVQLPLAMPTIMAGVNQTLMLALSMVVIASMIAVGGLGQMVLRGIGRLDMGLAAVGGVGIVILAIILDRLTQSLGRDRRSKGNKSWYTSGPIGLLTRPFIKQ</sequence>
<dbReference type="PROSITE" id="PS50928">
    <property type="entry name" value="ABC_TM1"/>
    <property type="match status" value="1"/>
</dbReference>
<evidence type="ECO:0000259" key="10">
    <source>
        <dbReference type="PROSITE" id="PS50928"/>
    </source>
</evidence>
<dbReference type="AlphaFoldDB" id="A0A0M2EX52"/>
<comment type="similarity">
    <text evidence="8">Belongs to the binding-protein-dependent transport system permease family.</text>
</comment>
<feature type="transmembrane region" description="Helical" evidence="8">
    <location>
        <begin position="254"/>
        <end position="281"/>
    </location>
</feature>
<dbReference type="PANTHER" id="PTHR47737">
    <property type="entry name" value="GLYCINE BETAINE/PROLINE BETAINE TRANSPORT SYSTEM PERMEASE PROTEIN PROW"/>
    <property type="match status" value="1"/>
</dbReference>
<feature type="transmembrane region" description="Helical" evidence="8">
    <location>
        <begin position="211"/>
        <end position="234"/>
    </location>
</feature>
<feature type="region of interest" description="Disordered" evidence="9">
    <location>
        <begin position="1"/>
        <end position="104"/>
    </location>
</feature>